<organism evidence="2 3">
    <name type="scientific">Catellatospora coxensis</name>
    <dbReference type="NCBI Taxonomy" id="310354"/>
    <lineage>
        <taxon>Bacteria</taxon>
        <taxon>Bacillati</taxon>
        <taxon>Actinomycetota</taxon>
        <taxon>Actinomycetes</taxon>
        <taxon>Micromonosporales</taxon>
        <taxon>Micromonosporaceae</taxon>
        <taxon>Catellatospora</taxon>
    </lineage>
</organism>
<sequence>MHDAKDREAGCAGYDSTHGAATVADRPFERDRDRRHDRTAAEPESAL</sequence>
<comment type="caution">
    <text evidence="2">The sequence shown here is derived from an EMBL/GenBank/DDBJ whole genome shotgun (WGS) entry which is preliminary data.</text>
</comment>
<evidence type="ECO:0000313" key="2">
    <source>
        <dbReference type="EMBL" id="GIG08063.1"/>
    </source>
</evidence>
<feature type="region of interest" description="Disordered" evidence="1">
    <location>
        <begin position="1"/>
        <end position="47"/>
    </location>
</feature>
<accession>A0A8J3KT02</accession>
<dbReference type="EMBL" id="BONI01000042">
    <property type="protein sequence ID" value="GIG08063.1"/>
    <property type="molecule type" value="Genomic_DNA"/>
</dbReference>
<proteinExistence type="predicted"/>
<dbReference type="AlphaFoldDB" id="A0A8J3KT02"/>
<name>A0A8J3KT02_9ACTN</name>
<feature type="compositionally biased region" description="Basic and acidic residues" evidence="1">
    <location>
        <begin position="26"/>
        <end position="41"/>
    </location>
</feature>
<protein>
    <submittedName>
        <fullName evidence="2">Uncharacterized protein</fullName>
    </submittedName>
</protein>
<keyword evidence="3" id="KW-1185">Reference proteome</keyword>
<dbReference type="RefSeq" id="WP_203694385.1">
    <property type="nucleotide sequence ID" value="NZ_BAAALC010000042.1"/>
</dbReference>
<reference evidence="2 3" key="1">
    <citation type="submission" date="2021-01" db="EMBL/GenBank/DDBJ databases">
        <title>Whole genome shotgun sequence of Catellatospora coxensis NBRC 107359.</title>
        <authorList>
            <person name="Komaki H."/>
            <person name="Tamura T."/>
        </authorList>
    </citation>
    <scope>NUCLEOTIDE SEQUENCE [LARGE SCALE GENOMIC DNA]</scope>
    <source>
        <strain evidence="2 3">NBRC 107359</strain>
    </source>
</reference>
<dbReference type="Proteomes" id="UP000630887">
    <property type="component" value="Unassembled WGS sequence"/>
</dbReference>
<evidence type="ECO:0000313" key="3">
    <source>
        <dbReference type="Proteomes" id="UP000630887"/>
    </source>
</evidence>
<gene>
    <name evidence="2" type="ORF">Cco03nite_47630</name>
</gene>
<evidence type="ECO:0000256" key="1">
    <source>
        <dbReference type="SAM" id="MobiDB-lite"/>
    </source>
</evidence>